<dbReference type="InterPro" id="IPR016024">
    <property type="entry name" value="ARM-type_fold"/>
</dbReference>
<feature type="compositionally biased region" description="Basic and acidic residues" evidence="1">
    <location>
        <begin position="227"/>
        <end position="243"/>
    </location>
</feature>
<dbReference type="EMBL" id="KB445800">
    <property type="protein sequence ID" value="EMD35328.1"/>
    <property type="molecule type" value="Genomic_DNA"/>
</dbReference>
<feature type="compositionally biased region" description="Low complexity" evidence="1">
    <location>
        <begin position="898"/>
        <end position="914"/>
    </location>
</feature>
<dbReference type="GO" id="GO:0005261">
    <property type="term" value="F:monoatomic cation channel activity"/>
    <property type="evidence" value="ECO:0007669"/>
    <property type="project" value="TreeGrafter"/>
</dbReference>
<proteinExistence type="predicted"/>
<evidence type="ECO:0000313" key="3">
    <source>
        <dbReference type="EMBL" id="EMD35328.1"/>
    </source>
</evidence>
<feature type="compositionally biased region" description="Basic and acidic residues" evidence="1">
    <location>
        <begin position="920"/>
        <end position="931"/>
    </location>
</feature>
<dbReference type="GO" id="GO:0034703">
    <property type="term" value="C:cation channel complex"/>
    <property type="evidence" value="ECO:0007669"/>
    <property type="project" value="TreeGrafter"/>
</dbReference>
<feature type="domain" description="Protein UNC80 C-terminal" evidence="2">
    <location>
        <begin position="1168"/>
        <end position="1344"/>
    </location>
</feature>
<gene>
    <name evidence="3" type="ORF">CERSUDRAFT_139022</name>
</gene>
<evidence type="ECO:0000313" key="4">
    <source>
        <dbReference type="Proteomes" id="UP000016930"/>
    </source>
</evidence>
<reference evidence="3 4" key="1">
    <citation type="journal article" date="2012" name="Proc. Natl. Acad. Sci. U.S.A.">
        <title>Comparative genomics of Ceriporiopsis subvermispora and Phanerochaete chrysosporium provide insight into selective ligninolysis.</title>
        <authorList>
            <person name="Fernandez-Fueyo E."/>
            <person name="Ruiz-Duenas F.J."/>
            <person name="Ferreira P."/>
            <person name="Floudas D."/>
            <person name="Hibbett D.S."/>
            <person name="Canessa P."/>
            <person name="Larrondo L.F."/>
            <person name="James T.Y."/>
            <person name="Seelenfreund D."/>
            <person name="Lobos S."/>
            <person name="Polanco R."/>
            <person name="Tello M."/>
            <person name="Honda Y."/>
            <person name="Watanabe T."/>
            <person name="Watanabe T."/>
            <person name="Ryu J.S."/>
            <person name="Kubicek C.P."/>
            <person name="Schmoll M."/>
            <person name="Gaskell J."/>
            <person name="Hammel K.E."/>
            <person name="St John F.J."/>
            <person name="Vanden Wymelenberg A."/>
            <person name="Sabat G."/>
            <person name="Splinter BonDurant S."/>
            <person name="Syed K."/>
            <person name="Yadav J.S."/>
            <person name="Doddapaneni H."/>
            <person name="Subramanian V."/>
            <person name="Lavin J.L."/>
            <person name="Oguiza J.A."/>
            <person name="Perez G."/>
            <person name="Pisabarro A.G."/>
            <person name="Ramirez L."/>
            <person name="Santoyo F."/>
            <person name="Master E."/>
            <person name="Coutinho P.M."/>
            <person name="Henrissat B."/>
            <person name="Lombard V."/>
            <person name="Magnuson J.K."/>
            <person name="Kuees U."/>
            <person name="Hori C."/>
            <person name="Igarashi K."/>
            <person name="Samejima M."/>
            <person name="Held B.W."/>
            <person name="Barry K.W."/>
            <person name="LaButti K.M."/>
            <person name="Lapidus A."/>
            <person name="Lindquist E.A."/>
            <person name="Lucas S.M."/>
            <person name="Riley R."/>
            <person name="Salamov A.A."/>
            <person name="Hoffmeister D."/>
            <person name="Schwenk D."/>
            <person name="Hadar Y."/>
            <person name="Yarden O."/>
            <person name="de Vries R.P."/>
            <person name="Wiebenga A."/>
            <person name="Stenlid J."/>
            <person name="Eastwood D."/>
            <person name="Grigoriev I.V."/>
            <person name="Berka R.M."/>
            <person name="Blanchette R.A."/>
            <person name="Kersten P."/>
            <person name="Martinez A.T."/>
            <person name="Vicuna R."/>
            <person name="Cullen D."/>
        </authorList>
    </citation>
    <scope>NUCLEOTIDE SEQUENCE [LARGE SCALE GENOMIC DNA]</scope>
    <source>
        <strain evidence="3 4">B</strain>
    </source>
</reference>
<feature type="region of interest" description="Disordered" evidence="1">
    <location>
        <begin position="1815"/>
        <end position="1835"/>
    </location>
</feature>
<accession>M2QE49</accession>
<feature type="region of interest" description="Disordered" evidence="1">
    <location>
        <begin position="668"/>
        <end position="687"/>
    </location>
</feature>
<dbReference type="Pfam" id="PF20262">
    <property type="entry name" value="UNC80_C"/>
    <property type="match status" value="1"/>
</dbReference>
<feature type="region of interest" description="Disordered" evidence="1">
    <location>
        <begin position="2001"/>
        <end position="2025"/>
    </location>
</feature>
<dbReference type="GO" id="GO:0055080">
    <property type="term" value="P:monoatomic cation homeostasis"/>
    <property type="evidence" value="ECO:0007669"/>
    <property type="project" value="TreeGrafter"/>
</dbReference>
<dbReference type="OrthoDB" id="5584001at2759"/>
<feature type="compositionally biased region" description="Polar residues" evidence="1">
    <location>
        <begin position="675"/>
        <end position="686"/>
    </location>
</feature>
<dbReference type="PANTHER" id="PTHR31781:SF1">
    <property type="entry name" value="PROTEIN UNC-80 HOMOLOG"/>
    <property type="match status" value="1"/>
</dbReference>
<name>M2QE49_CERS8</name>
<dbReference type="SUPFAM" id="SSF48371">
    <property type="entry name" value="ARM repeat"/>
    <property type="match status" value="1"/>
</dbReference>
<dbReference type="STRING" id="914234.M2QE49"/>
<dbReference type="PANTHER" id="PTHR31781">
    <property type="entry name" value="UNC80"/>
    <property type="match status" value="1"/>
</dbReference>
<evidence type="ECO:0000256" key="1">
    <source>
        <dbReference type="SAM" id="MobiDB-lite"/>
    </source>
</evidence>
<feature type="compositionally biased region" description="Basic and acidic residues" evidence="1">
    <location>
        <begin position="1744"/>
        <end position="1759"/>
    </location>
</feature>
<feature type="region of interest" description="Disordered" evidence="1">
    <location>
        <begin position="218"/>
        <end position="243"/>
    </location>
</feature>
<dbReference type="Proteomes" id="UP000016930">
    <property type="component" value="Unassembled WGS sequence"/>
</dbReference>
<sequence length="2121" mass="235841">MQLRPKFEREASQGTVGSSLHLPFMSSVASLPLASSTNVSAVPTQKSGIRRPQSIQSMALGSRATPSVTHITRALTSTMSMKRPQFLPLETQVLSALLVPFLGPYRLDRAEAEQEMAVETFEYVFRTWRSSSDEAELDRCLWCCKAASVDTGSRIRVLGALSALLFSRDKIFEASTPVILQTLLQAMFSLMLALSSSPKSAHEAESFRAYIAAIRDGKCGTPSQSSVEKEYGARPSKDDTDRQTRDAIISESAVCFFDIGSQSTKRWILRNFLEEYWSLPEPGASLTRLLSCIHWRKLKTFMKSALALLSDTSPDSPAVLGDAEVIIRILRTRLLPEVEAIRGADPTEIQSNVIRLVLELLCVKDCPEQEYLLMHLSNWYEDANGWKSSVEQTLKNLITDGEWPAVLRFLSSVVATYPEDLRRPLVSYMLPLLHDRLISSPPEFPCYSMTNFLEFVSRAYPKLFFKPLFTCAASTKDITIANQLCVLSILDKYIADFWTRDADMMSVALMSDVNTPKLKSEDGHRPRARVGQLLLLLELIARLHRIRLAKDSSPSSSVVKFTTVLEARISMTLEAKEQTSGVSFSQQLLLCALLREIRLITRSLRPASWLPHVLSWALHGQPESLHAEWEPMHDVEHEIGMSLSKLRAIYAQGREGFRAPQTRRTTLFSPKMDLQPSTGSQTSSLSPEDFPNQMALLHALSDENALLANAFDLLVAVSGLLQPQDYARATVVVWKRCLDDHASKLIAPACFLVMQCAEKSPAGFLQLVEADLSSPAVEARLKAVRRLATISSWRYQLVSQDVIFDRSYRRPFKLTRPPILFVPTDIGTSYFILEEDPYDIKDSKGHMLPLELRRRLSEIGWAQEDRWVDPKLEWVKTPMSLLPNMQLDKLDATADDASSIGDSPSPGVSPGVSPEPSPTKTREAPLMRRDSSSAGSRSRGPKRRPVIVTTMVSLFPRVVEMVKDEDFLVANAAQNLVLDFMRDDPSVLTRTVFHQLTGDEANVRSAVTTIMAFLDMRPAMPPIMAHHLLNHITGLLKSSVKSSESVNPLQTYAYTMPAIAKLVLQVSKMSIREIRRAKVDNLLLPSGALWFSSAYPPTSMFPRRIEGTQNPFDDSLPPSLVYVTMIRVSQNMLFVNMLKRNPGDIKVIRKNLSRLVLPSREPMPEQDTLNLPTFVPQDCTAATHDLPSLDPSLTALSLTLARSHLLLLEQIIRCMSRHLSDREELEVLLDGANRILLAHGDDVGIVAHAMLVYMLASTRFRRLFISGGGYTLFMPALFKTYCECESHFGIRSAIEYATNRFYSLHQESFVFQSLDTISQLIAVPGADGVVISKNVFALLSSLKGVSPERDTPNPAAIHGMNQEAEREALMVTFAEDVPQAFFLSLRKTNSEDAATEVPDEYQWKKFGLDNLVRLFLTVIAHNPGIQRAERFLHFLLLLAPHLYNGSRPARLTLRDGIDALGLILLTRGKAKTSENVPLRPTIDPAYETLPEEVISTSQAQPPAALPADLLAMRLNYLSLVIEFIRAGGQLGLGASQHVLDLSKIILKDARTSADKIARFLAGYLRHLLLKDPPTLKHVVSLLTDIAPIISAYCVQVDFSGVFDVISELASNSIFASQPLFSRVVVGQYCNAGLEACEVAASEDLLFSLHHRGSLINLLVEAVSLAGIDIVSELEKRAPSHAFLAGIILPFMISLRTSTEIATDSSWADPRRRESHSRAWMRLLSYTISLCQKATRRSKSLSSGTDRRKSGDSRVPTDTKPAKSLTMTLQLLRIILVRAGDVISTNLPSAWSHIAALLKILFVDADATFAFKTRDYSEPPSPVHTPSKSNFAASDQDNPFLIPSSVSFTRRQHIGQPRIIDYMMWSIFEHLCLRRSPLVIQMRGFLQEKIAELQMELSQQTAPSISVIRPKSRPVSTLFSKPRRSAIGEDGFFSATSTPRTSTFLQPSLSNLMFDEGAFQASTPRRSMDSDRQAGYSLTRSPVSPSFPFSNDSAPRIVHLGPVKSNSLSAEPTRQRSVSPGGTKKRSALDIAREAVISSPILVRMTYRRVRLVQSMMGYDTLLPFDGSGMEGEYDVSVKAWTQGQALEAIMQETKDLIEEFQEDAFGVGDDSVVLVDNEDSG</sequence>
<feature type="region of interest" description="Disordered" evidence="1">
    <location>
        <begin position="893"/>
        <end position="943"/>
    </location>
</feature>
<evidence type="ECO:0000259" key="2">
    <source>
        <dbReference type="Pfam" id="PF20262"/>
    </source>
</evidence>
<dbReference type="HOGENOM" id="CLU_001075_0_0_1"/>
<dbReference type="InterPro" id="IPR046460">
    <property type="entry name" value="UNC80_C"/>
</dbReference>
<keyword evidence="4" id="KW-1185">Reference proteome</keyword>
<organism evidence="3 4">
    <name type="scientific">Ceriporiopsis subvermispora (strain B)</name>
    <name type="common">White-rot fungus</name>
    <name type="synonym">Gelatoporia subvermispora</name>
    <dbReference type="NCBI Taxonomy" id="914234"/>
    <lineage>
        <taxon>Eukaryota</taxon>
        <taxon>Fungi</taxon>
        <taxon>Dikarya</taxon>
        <taxon>Basidiomycota</taxon>
        <taxon>Agaricomycotina</taxon>
        <taxon>Agaricomycetes</taxon>
        <taxon>Polyporales</taxon>
        <taxon>Gelatoporiaceae</taxon>
        <taxon>Gelatoporia</taxon>
    </lineage>
</organism>
<protein>
    <recommendedName>
        <fullName evidence="2">Protein UNC80 C-terminal domain-containing protein</fullName>
    </recommendedName>
</protein>
<feature type="region of interest" description="Disordered" evidence="1">
    <location>
        <begin position="1736"/>
        <end position="1759"/>
    </location>
</feature>
<feature type="compositionally biased region" description="Polar residues" evidence="1">
    <location>
        <begin position="1823"/>
        <end position="1835"/>
    </location>
</feature>
<feature type="compositionally biased region" description="Polar residues" evidence="1">
    <location>
        <begin position="2003"/>
        <end position="2019"/>
    </location>
</feature>